<dbReference type="AlphaFoldDB" id="A0AAW9DAN3"/>
<comment type="caution">
    <text evidence="1">The sequence shown here is derived from an EMBL/GenBank/DDBJ whole genome shotgun (WGS) entry which is preliminary data.</text>
</comment>
<organism evidence="1 2">
    <name type="scientific">Aliarcobacter skirrowii</name>
    <dbReference type="NCBI Taxonomy" id="28200"/>
    <lineage>
        <taxon>Bacteria</taxon>
        <taxon>Pseudomonadati</taxon>
        <taxon>Campylobacterota</taxon>
        <taxon>Epsilonproteobacteria</taxon>
        <taxon>Campylobacterales</taxon>
        <taxon>Arcobacteraceae</taxon>
        <taxon>Aliarcobacter</taxon>
    </lineage>
</organism>
<evidence type="ECO:0000313" key="2">
    <source>
        <dbReference type="Proteomes" id="UP001283691"/>
    </source>
</evidence>
<dbReference type="EMBL" id="JAUQUR010000002">
    <property type="protein sequence ID" value="MDX4069255.1"/>
    <property type="molecule type" value="Genomic_DNA"/>
</dbReference>
<name>A0AAW9DAN3_9BACT</name>
<reference evidence="1" key="1">
    <citation type="journal article" date="2023" name="Front. Microbiol.">
        <title>Genomic diversity and taxonomic marker for Arcobacter species.</title>
        <authorList>
            <person name="Zhou G."/>
            <person name="Gu Y."/>
            <person name="Wang H."/>
            <person name="Chen X."/>
            <person name="Zhang X."/>
            <person name="Shao Z."/>
            <person name="Yan X."/>
            <person name="Zhang J."/>
            <person name="Zhang M."/>
        </authorList>
    </citation>
    <scope>NUCLEOTIDE SEQUENCE</scope>
    <source>
        <strain evidence="1">BJSY19SF1-2</strain>
    </source>
</reference>
<dbReference type="RefSeq" id="WP_319047982.1">
    <property type="nucleotide sequence ID" value="NZ_JAUQUR010000002.1"/>
</dbReference>
<evidence type="ECO:0000313" key="1">
    <source>
        <dbReference type="EMBL" id="MDX4069255.1"/>
    </source>
</evidence>
<proteinExistence type="predicted"/>
<dbReference type="Proteomes" id="UP001283691">
    <property type="component" value="Unassembled WGS sequence"/>
</dbReference>
<accession>A0AAW9DAN3</accession>
<gene>
    <name evidence="1" type="ORF">Q6A80_05890</name>
</gene>
<sequence>MKTKREIRNWWDDEDYKEFSIRTNVSEELLYLKDEFFIFLQIVHDNYFWKNNLFCCDYKISNSKKTVQLKTSKLLRFKPVEYEKMFEDIKEKTKKNNQAIVNNILSYGAMLEMYLPKNAKDRFEILKEFTTDNILLKEYEKEIEEEKLKDMEIKAKFLELCNKKVC</sequence>
<protein>
    <submittedName>
        <fullName evidence="1">Uncharacterized protein</fullName>
    </submittedName>
</protein>
<reference evidence="1" key="2">
    <citation type="submission" date="2023-07" db="EMBL/GenBank/DDBJ databases">
        <authorList>
            <person name="Zhang M."/>
            <person name="Zhou G."/>
        </authorList>
    </citation>
    <scope>NUCLEOTIDE SEQUENCE</scope>
    <source>
        <strain evidence="1">BJSY19SF1-2</strain>
    </source>
</reference>